<dbReference type="InterPro" id="IPR023214">
    <property type="entry name" value="HAD_sf"/>
</dbReference>
<evidence type="ECO:0000256" key="5">
    <source>
        <dbReference type="ARBA" id="ARBA00022723"/>
    </source>
</evidence>
<dbReference type="PRINTS" id="PR00120">
    <property type="entry name" value="HATPASE"/>
</dbReference>
<comment type="subcellular location">
    <subcellularLocation>
        <location evidence="1">Membrane</location>
        <topology evidence="1">Multi-pass membrane protein</topology>
    </subcellularLocation>
</comment>
<gene>
    <name evidence="14" type="ORF">HKW66_Vig0244310</name>
</gene>
<keyword evidence="12" id="KW-0472">Membrane</keyword>
<keyword evidence="10" id="KW-0460">Magnesium</keyword>
<evidence type="ECO:0000313" key="14">
    <source>
        <dbReference type="EMBL" id="KAG2404784.1"/>
    </source>
</evidence>
<evidence type="ECO:0000256" key="12">
    <source>
        <dbReference type="ARBA" id="ARBA00023136"/>
    </source>
</evidence>
<keyword evidence="7" id="KW-0863">Zinc-finger</keyword>
<keyword evidence="9" id="KW-0067">ATP-binding</keyword>
<dbReference type="PANTHER" id="PTHR42861">
    <property type="entry name" value="CALCIUM-TRANSPORTING ATPASE"/>
    <property type="match status" value="1"/>
</dbReference>
<keyword evidence="6" id="KW-0547">Nucleotide-binding</keyword>
<dbReference type="InterPro" id="IPR001757">
    <property type="entry name" value="P_typ_ATPase"/>
</dbReference>
<dbReference type="SUPFAM" id="SSF56784">
    <property type="entry name" value="HAD-like"/>
    <property type="match status" value="1"/>
</dbReference>
<evidence type="ECO:0000256" key="1">
    <source>
        <dbReference type="ARBA" id="ARBA00004141"/>
    </source>
</evidence>
<proteinExistence type="inferred from homology"/>
<dbReference type="GO" id="GO:0008270">
    <property type="term" value="F:zinc ion binding"/>
    <property type="evidence" value="ECO:0007669"/>
    <property type="project" value="UniProtKB-KW"/>
</dbReference>
<dbReference type="Gene3D" id="3.40.50.1000">
    <property type="entry name" value="HAD superfamily/HAD-like"/>
    <property type="match status" value="1"/>
</dbReference>
<dbReference type="GO" id="GO:0005524">
    <property type="term" value="F:ATP binding"/>
    <property type="evidence" value="ECO:0007669"/>
    <property type="project" value="UniProtKB-KW"/>
</dbReference>
<keyword evidence="3" id="KW-0597">Phosphoprotein</keyword>
<keyword evidence="4" id="KW-0812">Transmembrane</keyword>
<evidence type="ECO:0000256" key="10">
    <source>
        <dbReference type="ARBA" id="ARBA00022842"/>
    </source>
</evidence>
<dbReference type="PRINTS" id="PR00119">
    <property type="entry name" value="CATATPASE"/>
</dbReference>
<reference evidence="14 15" key="1">
    <citation type="submission" date="2020-05" db="EMBL/GenBank/DDBJ databases">
        <title>Vigna angularis (adzuki bean) Var. LongXiaoDou No. 4 denovo assembly.</title>
        <authorList>
            <person name="Xiang H."/>
        </authorList>
    </citation>
    <scope>NUCLEOTIDE SEQUENCE [LARGE SCALE GENOMIC DNA]</scope>
    <source>
        <tissue evidence="14">Leaf</tissue>
    </source>
</reference>
<dbReference type="FunFam" id="3.40.50.1000:FF:000211">
    <property type="entry name" value="Plasma membrane ATPase"/>
    <property type="match status" value="1"/>
</dbReference>
<dbReference type="AlphaFoldDB" id="A0A8T0KYN0"/>
<evidence type="ECO:0000313" key="15">
    <source>
        <dbReference type="Proteomes" id="UP000743370"/>
    </source>
</evidence>
<organism evidence="14 15">
    <name type="scientific">Phaseolus angularis</name>
    <name type="common">Azuki bean</name>
    <name type="synonym">Vigna angularis</name>
    <dbReference type="NCBI Taxonomy" id="3914"/>
    <lineage>
        <taxon>Eukaryota</taxon>
        <taxon>Viridiplantae</taxon>
        <taxon>Streptophyta</taxon>
        <taxon>Embryophyta</taxon>
        <taxon>Tracheophyta</taxon>
        <taxon>Spermatophyta</taxon>
        <taxon>Magnoliopsida</taxon>
        <taxon>eudicotyledons</taxon>
        <taxon>Gunneridae</taxon>
        <taxon>Pentapetalae</taxon>
        <taxon>rosids</taxon>
        <taxon>fabids</taxon>
        <taxon>Fabales</taxon>
        <taxon>Fabaceae</taxon>
        <taxon>Papilionoideae</taxon>
        <taxon>50 kb inversion clade</taxon>
        <taxon>NPAAA clade</taxon>
        <taxon>indigoferoid/millettioid clade</taxon>
        <taxon>Phaseoleae</taxon>
        <taxon>Vigna</taxon>
    </lineage>
</organism>
<dbReference type="Pfam" id="PF06839">
    <property type="entry name" value="Zn_ribbon_GRF"/>
    <property type="match status" value="1"/>
</dbReference>
<keyword evidence="5" id="KW-0479">Metal-binding</keyword>
<evidence type="ECO:0000256" key="11">
    <source>
        <dbReference type="ARBA" id="ARBA00022989"/>
    </source>
</evidence>
<dbReference type="GO" id="GO:0016887">
    <property type="term" value="F:ATP hydrolysis activity"/>
    <property type="evidence" value="ECO:0007669"/>
    <property type="project" value="InterPro"/>
</dbReference>
<keyword evidence="8" id="KW-0862">Zinc</keyword>
<evidence type="ECO:0000256" key="7">
    <source>
        <dbReference type="ARBA" id="ARBA00022771"/>
    </source>
</evidence>
<sequence>MSASSSSCKCLGLGFQQSCGSVSRLGVKPICFCGQNAVFRIARTPKNKGKRFWGCPKFKWCSEDVIHEGNVVTVEESGRNKEVGGSLMKMEQMVMKMEKRDVEKLKIAYLQKTVVSLEKWLKVLIEMMVIIWDQLAIGKETGRRLGMGTNMYPTSALLGQDKDEAISALLIDELIEKADGFVGLFPCVFLSSSLQLIVFNTIEHKYEIVKRLQARKHIWGMTSDGVNDAPALKKADIGIVVADATDAARSASDILSTKPSLSIIISAVFTSQAIFQKMKNYTVSN</sequence>
<accession>A0A8T0KYN0</accession>
<evidence type="ECO:0000259" key="13">
    <source>
        <dbReference type="Pfam" id="PF06839"/>
    </source>
</evidence>
<dbReference type="GO" id="GO:0016020">
    <property type="term" value="C:membrane"/>
    <property type="evidence" value="ECO:0007669"/>
    <property type="project" value="UniProtKB-SubCell"/>
</dbReference>
<dbReference type="Proteomes" id="UP000743370">
    <property type="component" value="Unassembled WGS sequence"/>
</dbReference>
<dbReference type="InterPro" id="IPR036412">
    <property type="entry name" value="HAD-like_sf"/>
</dbReference>
<evidence type="ECO:0000256" key="3">
    <source>
        <dbReference type="ARBA" id="ARBA00022553"/>
    </source>
</evidence>
<comment type="caution">
    <text evidence="14">The sequence shown here is derived from an EMBL/GenBank/DDBJ whole genome shotgun (WGS) entry which is preliminary data.</text>
</comment>
<evidence type="ECO:0000256" key="6">
    <source>
        <dbReference type="ARBA" id="ARBA00022741"/>
    </source>
</evidence>
<evidence type="ECO:0000256" key="9">
    <source>
        <dbReference type="ARBA" id="ARBA00022840"/>
    </source>
</evidence>
<evidence type="ECO:0000256" key="2">
    <source>
        <dbReference type="ARBA" id="ARBA00008804"/>
    </source>
</evidence>
<evidence type="ECO:0000256" key="8">
    <source>
        <dbReference type="ARBA" id="ARBA00022833"/>
    </source>
</evidence>
<name>A0A8T0KYN0_PHAAN</name>
<protein>
    <submittedName>
        <fullName evidence="14">ATPase 4</fullName>
    </submittedName>
</protein>
<dbReference type="Gene3D" id="1.20.1110.10">
    <property type="entry name" value="Calcium-transporting ATPase, transmembrane domain"/>
    <property type="match status" value="1"/>
</dbReference>
<dbReference type="EMBL" id="JABFOF010000002">
    <property type="protein sequence ID" value="KAG2404784.1"/>
    <property type="molecule type" value="Genomic_DNA"/>
</dbReference>
<comment type="similarity">
    <text evidence="2">Belongs to the cation transport ATPase (P-type) (TC 3.A.3) family. Type IIIA subfamily.</text>
</comment>
<evidence type="ECO:0000256" key="4">
    <source>
        <dbReference type="ARBA" id="ARBA00022692"/>
    </source>
</evidence>
<feature type="domain" description="GRF-type" evidence="13">
    <location>
        <begin position="29"/>
        <end position="61"/>
    </location>
</feature>
<dbReference type="InterPro" id="IPR010666">
    <property type="entry name" value="Znf_GRF"/>
</dbReference>
<keyword evidence="11" id="KW-1133">Transmembrane helix</keyword>